<sequence length="72" mass="7880">MSITIDAKGFSCPQPVLMFMEAAALGTEKEIIVLVDTDASKENVSRAAQSKGYTVKDIQQQGDEYQINLVKD</sequence>
<evidence type="ECO:0000313" key="2">
    <source>
        <dbReference type="EMBL" id="CCK78508.1"/>
    </source>
</evidence>
<dbReference type="Proteomes" id="UP000007347">
    <property type="component" value="Chromosome"/>
</dbReference>
<evidence type="ECO:0000313" key="3">
    <source>
        <dbReference type="Proteomes" id="UP000007347"/>
    </source>
</evidence>
<dbReference type="HOGENOM" id="CLU_165255_0_2_7"/>
<dbReference type="AlphaFoldDB" id="K0NFM5"/>
<dbReference type="Gene3D" id="3.30.110.40">
    <property type="entry name" value="TusA-like domain"/>
    <property type="match status" value="1"/>
</dbReference>
<dbReference type="Pfam" id="PF01206">
    <property type="entry name" value="TusA"/>
    <property type="match status" value="1"/>
</dbReference>
<dbReference type="SUPFAM" id="SSF64307">
    <property type="entry name" value="SirA-like"/>
    <property type="match status" value="1"/>
</dbReference>
<dbReference type="RefSeq" id="WP_014955865.1">
    <property type="nucleotide sequence ID" value="NC_018645.1"/>
</dbReference>
<dbReference type="STRING" id="651182.TOL2_C03380"/>
<dbReference type="InterPro" id="IPR001455">
    <property type="entry name" value="TusA-like"/>
</dbReference>
<dbReference type="EMBL" id="FO203503">
    <property type="protein sequence ID" value="CCK78508.1"/>
    <property type="molecule type" value="Genomic_DNA"/>
</dbReference>
<proteinExistence type="predicted"/>
<dbReference type="PATRIC" id="fig|651182.5.peg.420"/>
<keyword evidence="3" id="KW-1185">Reference proteome</keyword>
<gene>
    <name evidence="2" type="ordered locus">TOL2_C03380</name>
</gene>
<feature type="domain" description="UPF0033" evidence="1">
    <location>
        <begin position="3"/>
        <end position="67"/>
    </location>
</feature>
<dbReference type="CDD" id="cd03421">
    <property type="entry name" value="SirA_like_N"/>
    <property type="match status" value="1"/>
</dbReference>
<evidence type="ECO:0000259" key="1">
    <source>
        <dbReference type="Pfam" id="PF01206"/>
    </source>
</evidence>
<protein>
    <submittedName>
        <fullName evidence="2">Response regulator, SirA family</fullName>
    </submittedName>
</protein>
<name>K0NFM5_DESTT</name>
<dbReference type="OrthoDB" id="9801500at2"/>
<reference evidence="2 3" key="1">
    <citation type="journal article" date="2013" name="Environ. Microbiol.">
        <title>Complete genome, catabolic sub-proteomes and key-metabolites of Desulfobacula toluolica Tol2, a marine, aromatic compound-degrading, sulfate-reducing bacterium.</title>
        <authorList>
            <person name="Wohlbrand L."/>
            <person name="Jacob J.H."/>
            <person name="Kube M."/>
            <person name="Mussmann M."/>
            <person name="Jarling R."/>
            <person name="Beck A."/>
            <person name="Amann R."/>
            <person name="Wilkes H."/>
            <person name="Reinhardt R."/>
            <person name="Rabus R."/>
        </authorList>
    </citation>
    <scope>NUCLEOTIDE SEQUENCE [LARGE SCALE GENOMIC DNA]</scope>
    <source>
        <strain evidence="3">DSM 7467 / Tol2</strain>
    </source>
</reference>
<accession>K0NFM5</accession>
<dbReference type="InterPro" id="IPR036868">
    <property type="entry name" value="TusA-like_sf"/>
</dbReference>
<organism evidence="2 3">
    <name type="scientific">Desulfobacula toluolica (strain DSM 7467 / Tol2)</name>
    <dbReference type="NCBI Taxonomy" id="651182"/>
    <lineage>
        <taxon>Bacteria</taxon>
        <taxon>Pseudomonadati</taxon>
        <taxon>Thermodesulfobacteriota</taxon>
        <taxon>Desulfobacteria</taxon>
        <taxon>Desulfobacterales</taxon>
        <taxon>Desulfobacteraceae</taxon>
        <taxon>Desulfobacula</taxon>
    </lineage>
</organism>
<dbReference type="KEGG" id="dto:TOL2_C03380"/>